<evidence type="ECO:0000313" key="2">
    <source>
        <dbReference type="Proteomes" id="UP000650485"/>
    </source>
</evidence>
<reference evidence="1" key="1">
    <citation type="submission" date="2020-08" db="EMBL/GenBank/DDBJ databases">
        <title>Complete genome sequence of Weissella confusa strain FS54 provides insights into metabolic potential.</title>
        <authorList>
            <person name="Fhoula I."/>
            <person name="Najjari A."/>
            <person name="Lekired A."/>
            <person name="Bessrour-Aouam N."/>
            <person name="Jaballah S."/>
            <person name="Klibi N."/>
            <person name="Ouzari H.-I."/>
        </authorList>
    </citation>
    <scope>NUCLEOTIDE SEQUENCE</scope>
    <source>
        <strain evidence="1">FS54</strain>
    </source>
</reference>
<comment type="caution">
    <text evidence="1">The sequence shown here is derived from an EMBL/GenBank/DDBJ whole genome shotgun (WGS) entry which is preliminary data.</text>
</comment>
<protein>
    <submittedName>
        <fullName evidence="1">Carboxymuconolactone decarboxylase family protein</fullName>
    </submittedName>
</protein>
<sequence length="105" mass="11565">MNRTELNDLMKANDPFFEQFSAMDDEVYADGAIPKRYKELTGLSISIATRCDECVDFHLGNCIELGISLDEIKDAIKMGVIGGGSITYPQARRAYGNLQDGGLIK</sequence>
<dbReference type="Gene3D" id="1.20.1290.10">
    <property type="entry name" value="AhpD-like"/>
    <property type="match status" value="1"/>
</dbReference>
<gene>
    <name evidence="1" type="ORF">H7R52_10240</name>
</gene>
<evidence type="ECO:0000313" key="1">
    <source>
        <dbReference type="EMBL" id="MBC6499039.1"/>
    </source>
</evidence>
<dbReference type="AlphaFoldDB" id="A0A3R6C0I4"/>
<dbReference type="SUPFAM" id="SSF69118">
    <property type="entry name" value="AhpD-like"/>
    <property type="match status" value="1"/>
</dbReference>
<proteinExistence type="predicted"/>
<dbReference type="RefSeq" id="WP_118704060.1">
    <property type="nucleotide sequence ID" value="NZ_CABJBN010000003.1"/>
</dbReference>
<dbReference type="Pfam" id="PF02627">
    <property type="entry name" value="CMD"/>
    <property type="match status" value="1"/>
</dbReference>
<organism evidence="1 2">
    <name type="scientific">Weissella confusa</name>
    <name type="common">Lactobacillus confusus</name>
    <dbReference type="NCBI Taxonomy" id="1583"/>
    <lineage>
        <taxon>Bacteria</taxon>
        <taxon>Bacillati</taxon>
        <taxon>Bacillota</taxon>
        <taxon>Bacilli</taxon>
        <taxon>Lactobacillales</taxon>
        <taxon>Lactobacillaceae</taxon>
        <taxon>Weissella</taxon>
    </lineage>
</organism>
<dbReference type="EMBL" id="JACSZT010000008">
    <property type="protein sequence ID" value="MBC6499039.1"/>
    <property type="molecule type" value="Genomic_DNA"/>
</dbReference>
<dbReference type="Proteomes" id="UP000650485">
    <property type="component" value="Unassembled WGS sequence"/>
</dbReference>
<name>A0A3R6C0I4_WEICO</name>
<dbReference type="PANTHER" id="PTHR33930:SF2">
    <property type="entry name" value="BLR3452 PROTEIN"/>
    <property type="match status" value="1"/>
</dbReference>
<dbReference type="PANTHER" id="PTHR33930">
    <property type="entry name" value="ALKYL HYDROPEROXIDE REDUCTASE AHPD"/>
    <property type="match status" value="1"/>
</dbReference>
<dbReference type="InterPro" id="IPR029032">
    <property type="entry name" value="AhpD-like"/>
</dbReference>
<dbReference type="InterPro" id="IPR003779">
    <property type="entry name" value="CMD-like"/>
</dbReference>
<accession>A0A3R6C0I4</accession>
<dbReference type="GO" id="GO:0051920">
    <property type="term" value="F:peroxiredoxin activity"/>
    <property type="evidence" value="ECO:0007669"/>
    <property type="project" value="InterPro"/>
</dbReference>